<organism evidence="3 4">
    <name type="scientific">Morella rubra</name>
    <name type="common">Chinese bayberry</name>
    <dbReference type="NCBI Taxonomy" id="262757"/>
    <lineage>
        <taxon>Eukaryota</taxon>
        <taxon>Viridiplantae</taxon>
        <taxon>Streptophyta</taxon>
        <taxon>Embryophyta</taxon>
        <taxon>Tracheophyta</taxon>
        <taxon>Spermatophyta</taxon>
        <taxon>Magnoliopsida</taxon>
        <taxon>eudicotyledons</taxon>
        <taxon>Gunneridae</taxon>
        <taxon>Pentapetalae</taxon>
        <taxon>rosids</taxon>
        <taxon>fabids</taxon>
        <taxon>Fagales</taxon>
        <taxon>Myricaceae</taxon>
        <taxon>Morella</taxon>
    </lineage>
</organism>
<dbReference type="InterPro" id="IPR025558">
    <property type="entry name" value="DUF4283"/>
</dbReference>
<name>A0A6A1WD95_9ROSI</name>
<dbReference type="OrthoDB" id="1750790at2759"/>
<gene>
    <name evidence="3" type="ORF">CJ030_MR2G006031</name>
</gene>
<sequence length="210" mass="23328">MNKQAIRDTVSSSWKTVDGLDVEELGNNTFLFTFAIPAVRNKILEGGPWNIKGHLLILKSLLPISTINEIDLFTTPIWVQIHGLPLIRMTEHSINKIGKLVGQILDYEYKSSLGVWCTKFFRVQVLLDVRKPLAPGNWGHTQSACALHFSTTDPNFRFGPKMKAEGPRQDTRCWSVDSCSPEGWKFNGSRNSPPVTPRAATMSSGGSLSS</sequence>
<dbReference type="Pfam" id="PF14111">
    <property type="entry name" value="DUF4283"/>
    <property type="match status" value="1"/>
</dbReference>
<proteinExistence type="predicted"/>
<dbReference type="EMBL" id="RXIC02000020">
    <property type="protein sequence ID" value="KAB1223249.1"/>
    <property type="molecule type" value="Genomic_DNA"/>
</dbReference>
<dbReference type="AlphaFoldDB" id="A0A6A1WD95"/>
<accession>A0A6A1WD95</accession>
<protein>
    <recommendedName>
        <fullName evidence="2">DUF4283 domain-containing protein</fullName>
    </recommendedName>
</protein>
<dbReference type="PANTHER" id="PTHR31286">
    <property type="entry name" value="GLYCINE-RICH CELL WALL STRUCTURAL PROTEIN 1.8-LIKE"/>
    <property type="match status" value="1"/>
</dbReference>
<evidence type="ECO:0000313" key="4">
    <source>
        <dbReference type="Proteomes" id="UP000516437"/>
    </source>
</evidence>
<dbReference type="InterPro" id="IPR040256">
    <property type="entry name" value="At4g02000-like"/>
</dbReference>
<evidence type="ECO:0000256" key="1">
    <source>
        <dbReference type="SAM" id="MobiDB-lite"/>
    </source>
</evidence>
<feature type="region of interest" description="Disordered" evidence="1">
    <location>
        <begin position="180"/>
        <end position="210"/>
    </location>
</feature>
<comment type="caution">
    <text evidence="3">The sequence shown here is derived from an EMBL/GenBank/DDBJ whole genome shotgun (WGS) entry which is preliminary data.</text>
</comment>
<feature type="compositionally biased region" description="Polar residues" evidence="1">
    <location>
        <begin position="201"/>
        <end position="210"/>
    </location>
</feature>
<evidence type="ECO:0000313" key="3">
    <source>
        <dbReference type="EMBL" id="KAB1223249.1"/>
    </source>
</evidence>
<keyword evidence="4" id="KW-1185">Reference proteome</keyword>
<reference evidence="3 4" key="1">
    <citation type="journal article" date="2019" name="Plant Biotechnol. J.">
        <title>The red bayberry genome and genetic basis of sex determination.</title>
        <authorList>
            <person name="Jia H.M."/>
            <person name="Jia H.J."/>
            <person name="Cai Q.L."/>
            <person name="Wang Y."/>
            <person name="Zhao H.B."/>
            <person name="Yang W.F."/>
            <person name="Wang G.Y."/>
            <person name="Li Y.H."/>
            <person name="Zhan D.L."/>
            <person name="Shen Y.T."/>
            <person name="Niu Q.F."/>
            <person name="Chang L."/>
            <person name="Qiu J."/>
            <person name="Zhao L."/>
            <person name="Xie H.B."/>
            <person name="Fu W.Y."/>
            <person name="Jin J."/>
            <person name="Li X.W."/>
            <person name="Jiao Y."/>
            <person name="Zhou C.C."/>
            <person name="Tu T."/>
            <person name="Chai C.Y."/>
            <person name="Gao J.L."/>
            <person name="Fan L.J."/>
            <person name="van de Weg E."/>
            <person name="Wang J.Y."/>
            <person name="Gao Z.S."/>
        </authorList>
    </citation>
    <scope>NUCLEOTIDE SEQUENCE [LARGE SCALE GENOMIC DNA]</scope>
    <source>
        <tissue evidence="3">Leaves</tissue>
    </source>
</reference>
<evidence type="ECO:0000259" key="2">
    <source>
        <dbReference type="Pfam" id="PF14111"/>
    </source>
</evidence>
<dbReference type="Proteomes" id="UP000516437">
    <property type="component" value="Chromosome 2"/>
</dbReference>
<dbReference type="PANTHER" id="PTHR31286:SF167">
    <property type="entry name" value="OS09G0268800 PROTEIN"/>
    <property type="match status" value="1"/>
</dbReference>
<feature type="domain" description="DUF4283" evidence="2">
    <location>
        <begin position="2"/>
        <end position="63"/>
    </location>
</feature>